<dbReference type="PROSITE" id="PS00216">
    <property type="entry name" value="SUGAR_TRANSPORT_1"/>
    <property type="match status" value="1"/>
</dbReference>
<feature type="transmembrane region" description="Helical" evidence="9">
    <location>
        <begin position="165"/>
        <end position="188"/>
    </location>
</feature>
<feature type="domain" description="Major facilitator superfamily (MFS) profile" evidence="10">
    <location>
        <begin position="28"/>
        <end position="448"/>
    </location>
</feature>
<gene>
    <name evidence="11" type="ORF">NS354_01410</name>
</gene>
<dbReference type="InterPro" id="IPR051084">
    <property type="entry name" value="H+-coupled_symporters"/>
</dbReference>
<evidence type="ECO:0000256" key="5">
    <source>
        <dbReference type="ARBA" id="ARBA00022692"/>
    </source>
</evidence>
<keyword evidence="3" id="KW-0813">Transport</keyword>
<sequence>MTEDQQSGAAALDTGVVNIVRKRELGRAVRGTFVGNVMEWYDVGVFGYLVVTLGPVFLPEANPATQVIFMLGTFASTYLFRPLGGLFFGWLGDKIGRKRVLFLTLTTVALATFLIGLLPGYATIGIAAAVLLILLKIVQGFSAGGEFTSAVTFISESAPDRKRGFYAAFLDAGSYLGFVLGAAIVTALQIGFGQQAMVDGLWRTPFLIAGPLGFIAIYLRMRVEESPHFAALLAEEASQGRTGGRARPALRVNPLRVFVANWKPMLLVVLLVAAANSAGYAFTSYMPTYLSTVLEHDAVQGNLFSLPLMLLMAVCMPLVGMLSDRVGRKPMLLAASIWVIVLSVPAFRLIGGAQPFGIVCGLALIGLPVALYMGTLASTYPALFTTRSRNTSLGVSYNVSIALFGGTAPLVIDSLIRLTGDPLAAAYYLIGMSVVGLVAVCFVPESAGKPLAGSEPNVETELEAHRIHTASIAITDAR</sequence>
<evidence type="ECO:0000256" key="3">
    <source>
        <dbReference type="ARBA" id="ARBA00022448"/>
    </source>
</evidence>
<dbReference type="AlphaFoldDB" id="A0A147ERW4"/>
<feature type="transmembrane region" description="Helical" evidence="9">
    <location>
        <begin position="100"/>
        <end position="118"/>
    </location>
</feature>
<comment type="similarity">
    <text evidence="2">Belongs to the major facilitator superfamily. Metabolite:H+ Symporter (MHS) family (TC 2.A.1.6) family.</text>
</comment>
<evidence type="ECO:0000313" key="12">
    <source>
        <dbReference type="Proteomes" id="UP000070810"/>
    </source>
</evidence>
<evidence type="ECO:0000256" key="1">
    <source>
        <dbReference type="ARBA" id="ARBA00004651"/>
    </source>
</evidence>
<dbReference type="OrthoDB" id="8953821at2"/>
<comment type="subcellular location">
    <subcellularLocation>
        <location evidence="1">Cell membrane</location>
        <topology evidence="1">Multi-pass membrane protein</topology>
    </subcellularLocation>
</comment>
<dbReference type="GO" id="GO:0005886">
    <property type="term" value="C:plasma membrane"/>
    <property type="evidence" value="ECO:0007669"/>
    <property type="project" value="UniProtKB-SubCell"/>
</dbReference>
<keyword evidence="4" id="KW-1003">Cell membrane</keyword>
<feature type="transmembrane region" description="Helical" evidence="9">
    <location>
        <begin position="200"/>
        <end position="219"/>
    </location>
</feature>
<feature type="transmembrane region" description="Helical" evidence="9">
    <location>
        <begin position="303"/>
        <end position="322"/>
    </location>
</feature>
<dbReference type="PROSITE" id="PS00217">
    <property type="entry name" value="SUGAR_TRANSPORT_2"/>
    <property type="match status" value="1"/>
</dbReference>
<keyword evidence="6" id="KW-0769">Symport</keyword>
<protein>
    <submittedName>
        <fullName evidence="11">MFS transporter</fullName>
    </submittedName>
</protein>
<organism evidence="11 12">
    <name type="scientific">Leucobacter chromiiresistens</name>
    <dbReference type="NCBI Taxonomy" id="1079994"/>
    <lineage>
        <taxon>Bacteria</taxon>
        <taxon>Bacillati</taxon>
        <taxon>Actinomycetota</taxon>
        <taxon>Actinomycetes</taxon>
        <taxon>Micrococcales</taxon>
        <taxon>Microbacteriaceae</taxon>
        <taxon>Leucobacter</taxon>
    </lineage>
</organism>
<proteinExistence type="inferred from homology"/>
<feature type="transmembrane region" description="Helical" evidence="9">
    <location>
        <begin position="64"/>
        <end position="88"/>
    </location>
</feature>
<name>A0A147ERW4_9MICO</name>
<dbReference type="PATRIC" id="fig|1079994.3.peg.2536"/>
<dbReference type="EMBL" id="LDRK01000009">
    <property type="protein sequence ID" value="KTR87175.1"/>
    <property type="molecule type" value="Genomic_DNA"/>
</dbReference>
<evidence type="ECO:0000256" key="7">
    <source>
        <dbReference type="ARBA" id="ARBA00022989"/>
    </source>
</evidence>
<dbReference type="GO" id="GO:0015293">
    <property type="term" value="F:symporter activity"/>
    <property type="evidence" value="ECO:0007669"/>
    <property type="project" value="UniProtKB-KW"/>
</dbReference>
<dbReference type="PROSITE" id="PS50850">
    <property type="entry name" value="MFS"/>
    <property type="match status" value="1"/>
</dbReference>
<dbReference type="SUPFAM" id="SSF103473">
    <property type="entry name" value="MFS general substrate transporter"/>
    <property type="match status" value="1"/>
</dbReference>
<feature type="transmembrane region" description="Helical" evidence="9">
    <location>
        <begin position="331"/>
        <end position="350"/>
    </location>
</feature>
<keyword evidence="7 9" id="KW-1133">Transmembrane helix</keyword>
<dbReference type="Gene3D" id="1.20.1250.20">
    <property type="entry name" value="MFS general substrate transporter like domains"/>
    <property type="match status" value="2"/>
</dbReference>
<evidence type="ECO:0000256" key="6">
    <source>
        <dbReference type="ARBA" id="ARBA00022847"/>
    </source>
</evidence>
<accession>A0A147ERW4</accession>
<dbReference type="PANTHER" id="PTHR43528">
    <property type="entry name" value="ALPHA-KETOGLUTARATE PERMEASE"/>
    <property type="match status" value="1"/>
</dbReference>
<feature type="transmembrane region" description="Helical" evidence="9">
    <location>
        <begin position="424"/>
        <end position="443"/>
    </location>
</feature>
<dbReference type="InterPro" id="IPR005829">
    <property type="entry name" value="Sugar_transporter_CS"/>
</dbReference>
<dbReference type="Proteomes" id="UP000070810">
    <property type="component" value="Unassembled WGS sequence"/>
</dbReference>
<dbReference type="RefSeq" id="WP_058592836.1">
    <property type="nucleotide sequence ID" value="NZ_LDRK01000009.1"/>
</dbReference>
<evidence type="ECO:0000256" key="2">
    <source>
        <dbReference type="ARBA" id="ARBA00008240"/>
    </source>
</evidence>
<keyword evidence="5 9" id="KW-0812">Transmembrane</keyword>
<feature type="transmembrane region" description="Helical" evidence="9">
    <location>
        <begin position="265"/>
        <end position="283"/>
    </location>
</feature>
<evidence type="ECO:0000256" key="4">
    <source>
        <dbReference type="ARBA" id="ARBA00022475"/>
    </source>
</evidence>
<evidence type="ECO:0000259" key="10">
    <source>
        <dbReference type="PROSITE" id="PS50850"/>
    </source>
</evidence>
<feature type="transmembrane region" description="Helical" evidence="9">
    <location>
        <begin position="124"/>
        <end position="144"/>
    </location>
</feature>
<evidence type="ECO:0000256" key="9">
    <source>
        <dbReference type="SAM" id="Phobius"/>
    </source>
</evidence>
<evidence type="ECO:0000256" key="8">
    <source>
        <dbReference type="ARBA" id="ARBA00023136"/>
    </source>
</evidence>
<dbReference type="InterPro" id="IPR020846">
    <property type="entry name" value="MFS_dom"/>
</dbReference>
<reference evidence="11 12" key="1">
    <citation type="journal article" date="2016" name="Front. Microbiol.">
        <title>Genomic Resource of Rice Seed Associated Bacteria.</title>
        <authorList>
            <person name="Midha S."/>
            <person name="Bansal K."/>
            <person name="Sharma S."/>
            <person name="Kumar N."/>
            <person name="Patil P.P."/>
            <person name="Chaudhry V."/>
            <person name="Patil P.B."/>
        </authorList>
    </citation>
    <scope>NUCLEOTIDE SEQUENCE [LARGE SCALE GENOMIC DNA]</scope>
    <source>
        <strain evidence="11 12">NS354</strain>
    </source>
</reference>
<feature type="transmembrane region" description="Helical" evidence="9">
    <location>
        <begin position="395"/>
        <end position="412"/>
    </location>
</feature>
<evidence type="ECO:0000313" key="11">
    <source>
        <dbReference type="EMBL" id="KTR87175.1"/>
    </source>
</evidence>
<feature type="transmembrane region" description="Helical" evidence="9">
    <location>
        <begin position="356"/>
        <end position="383"/>
    </location>
</feature>
<keyword evidence="8 9" id="KW-0472">Membrane</keyword>
<dbReference type="InterPro" id="IPR036259">
    <property type="entry name" value="MFS_trans_sf"/>
</dbReference>
<feature type="transmembrane region" description="Helical" evidence="9">
    <location>
        <begin position="40"/>
        <end position="58"/>
    </location>
</feature>
<dbReference type="PANTHER" id="PTHR43528:SF1">
    <property type="entry name" value="ALPHA-KETOGLUTARATE PERMEASE"/>
    <property type="match status" value="1"/>
</dbReference>
<keyword evidence="12" id="KW-1185">Reference proteome</keyword>
<comment type="caution">
    <text evidence="11">The sequence shown here is derived from an EMBL/GenBank/DDBJ whole genome shotgun (WGS) entry which is preliminary data.</text>
</comment>
<dbReference type="Pfam" id="PF07690">
    <property type="entry name" value="MFS_1"/>
    <property type="match status" value="1"/>
</dbReference>
<dbReference type="InterPro" id="IPR011701">
    <property type="entry name" value="MFS"/>
</dbReference>